<organism evidence="7 10">
    <name type="scientific">Brenneria izbisi</name>
    <dbReference type="NCBI Taxonomy" id="2939450"/>
    <lineage>
        <taxon>Bacteria</taxon>
        <taxon>Pseudomonadati</taxon>
        <taxon>Pseudomonadota</taxon>
        <taxon>Gammaproteobacteria</taxon>
        <taxon>Enterobacterales</taxon>
        <taxon>Pectobacteriaceae</taxon>
        <taxon>Brenneria</taxon>
    </lineage>
</organism>
<dbReference type="Proteomes" id="UP001165568">
    <property type="component" value="Unassembled WGS sequence"/>
</dbReference>
<dbReference type="RefSeq" id="WP_264089011.1">
    <property type="nucleotide sequence ID" value="NZ_JAMPJT010000002.1"/>
</dbReference>
<keyword evidence="9" id="KW-1185">Reference proteome</keyword>
<feature type="transmembrane region" description="Helical" evidence="6">
    <location>
        <begin position="6"/>
        <end position="29"/>
    </location>
</feature>
<name>A0AA42C4M5_9GAMM</name>
<evidence type="ECO:0000313" key="8">
    <source>
        <dbReference type="EMBL" id="MCV9881300.1"/>
    </source>
</evidence>
<keyword evidence="3 6" id="KW-0812">Transmembrane</keyword>
<proteinExistence type="predicted"/>
<evidence type="ECO:0000256" key="2">
    <source>
        <dbReference type="ARBA" id="ARBA00022475"/>
    </source>
</evidence>
<dbReference type="AlphaFoldDB" id="A0AA42C4M5"/>
<dbReference type="Proteomes" id="UP001165569">
    <property type="component" value="Unassembled WGS sequence"/>
</dbReference>
<dbReference type="Pfam" id="PF00420">
    <property type="entry name" value="Oxidored_q2"/>
    <property type="match status" value="1"/>
</dbReference>
<dbReference type="EMBL" id="JAMPJT010000002">
    <property type="protein sequence ID" value="MCV9878136.1"/>
    <property type="molecule type" value="Genomic_DNA"/>
</dbReference>
<dbReference type="Gene3D" id="1.10.287.3510">
    <property type="match status" value="1"/>
</dbReference>
<dbReference type="GO" id="GO:0005886">
    <property type="term" value="C:plasma membrane"/>
    <property type="evidence" value="ECO:0007669"/>
    <property type="project" value="UniProtKB-SubCell"/>
</dbReference>
<feature type="transmembrane region" description="Helical" evidence="6">
    <location>
        <begin position="131"/>
        <end position="150"/>
    </location>
</feature>
<evidence type="ECO:0000256" key="1">
    <source>
        <dbReference type="ARBA" id="ARBA00004651"/>
    </source>
</evidence>
<evidence type="ECO:0000256" key="4">
    <source>
        <dbReference type="ARBA" id="ARBA00022989"/>
    </source>
</evidence>
<evidence type="ECO:0000256" key="3">
    <source>
        <dbReference type="ARBA" id="ARBA00022692"/>
    </source>
</evidence>
<dbReference type="EMBL" id="JAMPJU010000002">
    <property type="protein sequence ID" value="MCV9881300.1"/>
    <property type="molecule type" value="Genomic_DNA"/>
</dbReference>
<evidence type="ECO:0000256" key="6">
    <source>
        <dbReference type="SAM" id="Phobius"/>
    </source>
</evidence>
<feature type="transmembrane region" description="Helical" evidence="6">
    <location>
        <begin position="63"/>
        <end position="85"/>
    </location>
</feature>
<evidence type="ECO:0000313" key="9">
    <source>
        <dbReference type="Proteomes" id="UP001165568"/>
    </source>
</evidence>
<evidence type="ECO:0000313" key="10">
    <source>
        <dbReference type="Proteomes" id="UP001165569"/>
    </source>
</evidence>
<feature type="transmembrane region" description="Helical" evidence="6">
    <location>
        <begin position="97"/>
        <end position="119"/>
    </location>
</feature>
<keyword evidence="4 6" id="KW-1133">Transmembrane helix</keyword>
<reference evidence="7" key="1">
    <citation type="submission" date="2022-04" db="EMBL/GenBank/DDBJ databases">
        <title>Brenneria sp. isolated from walnut trees in Serbia.</title>
        <authorList>
            <person name="Gasic K."/>
            <person name="Zlatkovic N."/>
            <person name="Kuzmanovic N."/>
        </authorList>
    </citation>
    <scope>NUCLEOTIDE SEQUENCE</scope>
    <source>
        <strain evidence="8">KBI 423</strain>
        <strain evidence="7">KBI 447</strain>
    </source>
</reference>
<sequence length="221" mass="24011">MTGSLIVNNLIVNNLAGLLIITSLLVIAARRPALSACLYALQSLVLVLIFLSLADLLQAQQLYTWSLTAFITKVVLVPAIMYWAFRKLDDPLADGGVVSPVMIMLLAAVIVVLCYFVVAPVKLPMVAELKPALAVSLGHFMIGLLCIVTQRNILKQVFGYCLMENGAHLTLALLANRAPELVEIGIATDAIFAVIVMALMARKIYRTLHTLDVRQLTTLKG</sequence>
<dbReference type="InterPro" id="IPR038730">
    <property type="entry name" value="HyfE-like"/>
</dbReference>
<comment type="caution">
    <text evidence="7">The sequence shown here is derived from an EMBL/GenBank/DDBJ whole genome shotgun (WGS) entry which is preliminary data.</text>
</comment>
<dbReference type="NCBIfam" id="NF008556">
    <property type="entry name" value="PRK11492.1"/>
    <property type="match status" value="1"/>
</dbReference>
<dbReference type="PANTHER" id="PTHR38601:SF1">
    <property type="entry name" value="HYDROGENASE-4 COMPONENT E"/>
    <property type="match status" value="1"/>
</dbReference>
<feature type="transmembrane region" description="Helical" evidence="6">
    <location>
        <begin position="36"/>
        <end position="57"/>
    </location>
</feature>
<accession>A0AA42C4M5</accession>
<evidence type="ECO:0000256" key="5">
    <source>
        <dbReference type="ARBA" id="ARBA00023136"/>
    </source>
</evidence>
<keyword evidence="2" id="KW-1003">Cell membrane</keyword>
<dbReference type="InterPro" id="IPR039428">
    <property type="entry name" value="NUOK/Mnh_C1-like"/>
</dbReference>
<gene>
    <name evidence="7" type="primary">hyfE</name>
    <name evidence="7" type="ORF">NC803_04650</name>
    <name evidence="8" type="ORF">NC856_03280</name>
</gene>
<keyword evidence="5 6" id="KW-0472">Membrane</keyword>
<dbReference type="PANTHER" id="PTHR38601">
    <property type="entry name" value="HYDROGENASE-4 COMPONENT E"/>
    <property type="match status" value="1"/>
</dbReference>
<protein>
    <submittedName>
        <fullName evidence="7">Hydrogenase 4 membrane subunit</fullName>
    </submittedName>
</protein>
<feature type="transmembrane region" description="Helical" evidence="6">
    <location>
        <begin position="181"/>
        <end position="201"/>
    </location>
</feature>
<evidence type="ECO:0000313" key="7">
    <source>
        <dbReference type="EMBL" id="MCV9878136.1"/>
    </source>
</evidence>
<comment type="subcellular location">
    <subcellularLocation>
        <location evidence="1">Cell membrane</location>
        <topology evidence="1">Multi-pass membrane protein</topology>
    </subcellularLocation>
</comment>